<dbReference type="GO" id="GO:0003677">
    <property type="term" value="F:DNA binding"/>
    <property type="evidence" value="ECO:0007669"/>
    <property type="project" value="InterPro"/>
</dbReference>
<organism evidence="3 4">
    <name type="scientific">Pseudoloma neurophilia</name>
    <dbReference type="NCBI Taxonomy" id="146866"/>
    <lineage>
        <taxon>Eukaryota</taxon>
        <taxon>Fungi</taxon>
        <taxon>Fungi incertae sedis</taxon>
        <taxon>Microsporidia</taxon>
        <taxon>Pseudoloma</taxon>
    </lineage>
</organism>
<dbReference type="Pfam" id="PF13358">
    <property type="entry name" value="DDE_3"/>
    <property type="match status" value="1"/>
</dbReference>
<evidence type="ECO:0000259" key="2">
    <source>
        <dbReference type="Pfam" id="PF13358"/>
    </source>
</evidence>
<comment type="caution">
    <text evidence="3">The sequence shown here is derived from an EMBL/GenBank/DDBJ whole genome shotgun (WGS) entry which is preliminary data.</text>
</comment>
<dbReference type="PANTHER" id="PTHR47326:SF1">
    <property type="entry name" value="HTH PSQ-TYPE DOMAIN-CONTAINING PROTEIN"/>
    <property type="match status" value="1"/>
</dbReference>
<gene>
    <name evidence="3" type="ORF">M153_58540001004</name>
</gene>
<evidence type="ECO:0000259" key="1">
    <source>
        <dbReference type="Pfam" id="PF01498"/>
    </source>
</evidence>
<keyword evidence="4" id="KW-1185">Reference proteome</keyword>
<dbReference type="EMBL" id="LGUB01000915">
    <property type="protein sequence ID" value="KRH92459.1"/>
    <property type="molecule type" value="Genomic_DNA"/>
</dbReference>
<dbReference type="Gene3D" id="3.30.420.10">
    <property type="entry name" value="Ribonuclease H-like superfamily/Ribonuclease H"/>
    <property type="match status" value="1"/>
</dbReference>
<dbReference type="NCBIfam" id="NF033545">
    <property type="entry name" value="transpos_IS630"/>
    <property type="match status" value="1"/>
</dbReference>
<evidence type="ECO:0000313" key="3">
    <source>
        <dbReference type="EMBL" id="KRH92459.1"/>
    </source>
</evidence>
<feature type="non-terminal residue" evidence="3">
    <location>
        <position position="335"/>
    </location>
</feature>
<feature type="domain" description="Transposase Tc1-like" evidence="1">
    <location>
        <begin position="69"/>
        <end position="129"/>
    </location>
</feature>
<sequence length="335" mass="38253">MFNKISLVLKGQIIEKKINKISSEKIAKDLKVSRATVNRVWALHREKKSLERRKSPGRPKKCSTKTSNMITNISRNNSFLNPKQISIELREKTGIELSRQTIRRTLAENGIFQRSIIKRPKLKKTQKKRKIIATDFIGYSDGFWRTVINSDEPTFELSSDKFKKKVYRENVKGLEENNMKETENFGGGKLMVLGCMSANGIGRLVSITGNVNSGKYINILANNLFQSADLMNLDVFIFQQDGASVHIGKAVERWFEKKGVSVLECPSQSPDLNPIEHLWTYIKREVAKKKFETLNDLQACIISVWEKVPKELCEKLVMSMKRRAQAVFEANGSHT</sequence>
<evidence type="ECO:0000313" key="4">
    <source>
        <dbReference type="Proteomes" id="UP000051530"/>
    </source>
</evidence>
<dbReference type="InterPro" id="IPR036397">
    <property type="entry name" value="RNaseH_sf"/>
</dbReference>
<accession>A0A0R0M257</accession>
<protein>
    <submittedName>
        <fullName evidence="3">Putative transposase</fullName>
    </submittedName>
</protein>
<dbReference type="SUPFAM" id="SSF46689">
    <property type="entry name" value="Homeodomain-like"/>
    <property type="match status" value="1"/>
</dbReference>
<dbReference type="GO" id="GO:0006313">
    <property type="term" value="P:DNA transposition"/>
    <property type="evidence" value="ECO:0007669"/>
    <property type="project" value="InterPro"/>
</dbReference>
<reference evidence="3 4" key="1">
    <citation type="submission" date="2015-07" db="EMBL/GenBank/DDBJ databases">
        <title>The genome of Pseudoloma neurophilia, a relevant intracellular parasite of the zebrafish.</title>
        <authorList>
            <person name="Ndikumana S."/>
            <person name="Pelin A."/>
            <person name="Sanders J."/>
            <person name="Corradi N."/>
        </authorList>
    </citation>
    <scope>NUCLEOTIDE SEQUENCE [LARGE SCALE GENOMIC DNA]</scope>
    <source>
        <strain evidence="3 4">MK1</strain>
    </source>
</reference>
<dbReference type="InterPro" id="IPR038717">
    <property type="entry name" value="Tc1-like_DDE_dom"/>
</dbReference>
<feature type="domain" description="Tc1-like transposase DDE" evidence="2">
    <location>
        <begin position="168"/>
        <end position="298"/>
    </location>
</feature>
<dbReference type="VEuPathDB" id="MicrosporidiaDB:M153_58540001004"/>
<dbReference type="PANTHER" id="PTHR47326">
    <property type="entry name" value="TRANSPOSABLE ELEMENT TC3 TRANSPOSASE-LIKE PROTEIN"/>
    <property type="match status" value="1"/>
</dbReference>
<proteinExistence type="predicted"/>
<dbReference type="InterPro" id="IPR009057">
    <property type="entry name" value="Homeodomain-like_sf"/>
</dbReference>
<dbReference type="Proteomes" id="UP000051530">
    <property type="component" value="Unassembled WGS sequence"/>
</dbReference>
<dbReference type="AlphaFoldDB" id="A0A0R0M257"/>
<name>A0A0R0M257_9MICR</name>
<dbReference type="InterPro" id="IPR002492">
    <property type="entry name" value="Transposase_Tc1-like"/>
</dbReference>
<dbReference type="InterPro" id="IPR047655">
    <property type="entry name" value="Transpos_IS630-like"/>
</dbReference>
<dbReference type="GO" id="GO:0015074">
    <property type="term" value="P:DNA integration"/>
    <property type="evidence" value="ECO:0007669"/>
    <property type="project" value="InterPro"/>
</dbReference>
<dbReference type="Pfam" id="PF01498">
    <property type="entry name" value="HTH_Tnp_Tc3_2"/>
    <property type="match status" value="1"/>
</dbReference>
<dbReference type="OrthoDB" id="2193888at2759"/>